<evidence type="ECO:0000313" key="5">
    <source>
        <dbReference type="Proteomes" id="UP000214646"/>
    </source>
</evidence>
<feature type="transmembrane region" description="Helical" evidence="1">
    <location>
        <begin position="807"/>
        <end position="824"/>
    </location>
</feature>
<dbReference type="InterPro" id="IPR045402">
    <property type="entry name" value="GAP1-N2"/>
</dbReference>
<keyword evidence="1" id="KW-0812">Transmembrane</keyword>
<evidence type="ECO:0000259" key="3">
    <source>
        <dbReference type="Pfam" id="PF20014"/>
    </source>
</evidence>
<dbReference type="Pfam" id="PF20014">
    <property type="entry name" value="GAP1-M"/>
    <property type="match status" value="1"/>
</dbReference>
<accession>A0A225E8Z8</accession>
<feature type="domain" description="GTPase-associated protein 1 N-terminal" evidence="2">
    <location>
        <begin position="32"/>
        <end position="131"/>
    </location>
</feature>
<comment type="caution">
    <text evidence="4">The sequence shown here is derived from an EMBL/GenBank/DDBJ whole genome shotgun (WGS) entry which is preliminary data.</text>
</comment>
<dbReference type="OrthoDB" id="134541at2"/>
<keyword evidence="1" id="KW-0472">Membrane</keyword>
<gene>
    <name evidence="4" type="ORF">FRUB_00927</name>
</gene>
<dbReference type="Proteomes" id="UP000214646">
    <property type="component" value="Unassembled WGS sequence"/>
</dbReference>
<reference evidence="5" key="1">
    <citation type="submission" date="2017-06" db="EMBL/GenBank/DDBJ databases">
        <title>Genome analysis of Fimbriiglobus ruber SP5, the first member of the order Planctomycetales with confirmed chitinolytic capability.</title>
        <authorList>
            <person name="Ravin N.V."/>
            <person name="Rakitin A.L."/>
            <person name="Ivanova A.A."/>
            <person name="Beletsky A.V."/>
            <person name="Kulichevskaya I.S."/>
            <person name="Mardanov A.V."/>
            <person name="Dedysh S.N."/>
        </authorList>
    </citation>
    <scope>NUCLEOTIDE SEQUENCE [LARGE SCALE GENOMIC DNA]</scope>
    <source>
        <strain evidence="5">SP5</strain>
    </source>
</reference>
<dbReference type="EMBL" id="NIDE01000001">
    <property type="protein sequence ID" value="OWK47228.1"/>
    <property type="molecule type" value="Genomic_DNA"/>
</dbReference>
<feature type="domain" description="GTPase-associated protein 1 middle" evidence="3">
    <location>
        <begin position="154"/>
        <end position="219"/>
    </location>
</feature>
<dbReference type="InterPro" id="IPR045401">
    <property type="entry name" value="GAP1-M"/>
</dbReference>
<name>A0A225E8Z8_9BACT</name>
<evidence type="ECO:0000313" key="4">
    <source>
        <dbReference type="EMBL" id="OWK47228.1"/>
    </source>
</evidence>
<keyword evidence="5" id="KW-1185">Reference proteome</keyword>
<keyword evidence="1" id="KW-1133">Transmembrane helix</keyword>
<evidence type="ECO:0000256" key="1">
    <source>
        <dbReference type="SAM" id="Phobius"/>
    </source>
</evidence>
<protein>
    <submittedName>
        <fullName evidence="4">Uncharacterized protein</fullName>
    </submittedName>
</protein>
<dbReference type="RefSeq" id="WP_088252361.1">
    <property type="nucleotide sequence ID" value="NZ_NIDE01000001.1"/>
</dbReference>
<sequence length="828" mass="88645">MKQLYSTGTLNAGSVTFGAVGYSPLTTSAMRATSAGVEADELQTALSFANYTAPPSNGEANGRPLPVRLALLNTSSGRVLTHVTPNGVSYFAHTLLNVPTTADAQLAIQTWGSPLWQKNEPDSAADLPELPYLPVADVLDDDALRGWLDTPARRDLLEFALTALLGTSPTTRIILAAAADDVAKVVYAVTRALPQGLLDDFTFSTYEAEPLACTARLIGHDTGSVDRDLPAECYSGIGTVGFNPATGRRTEIPTDVPFAAFAVAALATGEYGPLDEVKGQWQRLGLKEPRQFDLVYRLARGTGVLNKEEAAAALQHPPLAAWISTRADALNQFLEWALEDRGFANTSFTRAVQALRQKPDVIGKLGQTVKDLGLKALRAGDKTRTANALEVILPMAAPSKANAVWGELITQLTTPDSLSWDMRWYLLPKFVRFKQQQGTTGVDPALAKWLDVPAEHLTEILALELPRAYHIAAGRACLGRDGEPSAVLTKTLAQHSTLALTLLQPAPTDADALRQVKLFDSLLAEAPAHPWFEDLLARATDYPAVLLNKFFEATLTAGKVDADRVIRTQGPRLLELFTGQTGLDRVGTQFLANPPADLLRNPGLLAFLDKLRDEPRVGDELKGRVAAVKAVRAYLDAPAFTADAMKPAADALVLTPPVVPPGTKHEVFSAVATALLSRANADTLQTDLEAALVSFGSALANDPSDLYENLLRDLRSRTEFSRQTNLVHTFLAVALGAAKAPELVGKLDGLDGHAFAIAAEAAKRGGNRVLGEIDRRSEAWPKAARTQWGFLLAAVRPRGARGVLRDAALILGGAGAATVVWWVVKLVG</sequence>
<organism evidence="4 5">
    <name type="scientific">Fimbriiglobus ruber</name>
    <dbReference type="NCBI Taxonomy" id="1908690"/>
    <lineage>
        <taxon>Bacteria</taxon>
        <taxon>Pseudomonadati</taxon>
        <taxon>Planctomycetota</taxon>
        <taxon>Planctomycetia</taxon>
        <taxon>Gemmatales</taxon>
        <taxon>Gemmataceae</taxon>
        <taxon>Fimbriiglobus</taxon>
    </lineage>
</organism>
<dbReference type="AlphaFoldDB" id="A0A225E8Z8"/>
<proteinExistence type="predicted"/>
<evidence type="ECO:0000259" key="2">
    <source>
        <dbReference type="Pfam" id="PF20013"/>
    </source>
</evidence>
<dbReference type="Pfam" id="PF20013">
    <property type="entry name" value="GAP1-N2"/>
    <property type="match status" value="1"/>
</dbReference>